<comment type="caution">
    <text evidence="3">The sequence shown here is derived from an EMBL/GenBank/DDBJ whole genome shotgun (WGS) entry which is preliminary data.</text>
</comment>
<accession>A0A7Y9E103</accession>
<gene>
    <name evidence="3" type="ORF">BJ983_005270</name>
</gene>
<dbReference type="PROSITE" id="PS50901">
    <property type="entry name" value="FTSK"/>
    <property type="match status" value="1"/>
</dbReference>
<sequence>MAGIDWRPTLVTRLRDRFLEQRAAEAHRHLEDDLRMLWREACTGVGLCHYVHVAAGTTIRTPRFGGLRHGDGLVFSTELLPGQEPDDLRAQATRLAHTLGAHGLRVEPLAGRWVRIVLLQSDPLTARVPLPELPLAHGAGRMVLGRGEDGTAITHRLTGPAHLAVQGQNGSGKSVFTYGLLAQLCAAPDVLITGSDITGLVLGRAFDGTAHRDLQATGTRDLLEHAAMLDRLVAEMDHRLDAMPARQDAVTASEWTPLVLVVLEEFPGLLRAAQARDKKLAERITSAVLRLVSEGRKAAFRVLMLAQRFEANAVGGGYARDQFALRLSFRVPADSLAMLHGDDARPLGPAHANAAPGIAYLSGPGHDCTRLRAPYLGGYGEYCDRLARHARRASGETWADWIEVA</sequence>
<dbReference type="RefSeq" id="WP_179796522.1">
    <property type="nucleotide sequence ID" value="NZ_BAABHP010000001.1"/>
</dbReference>
<reference evidence="3 4" key="1">
    <citation type="submission" date="2020-07" db="EMBL/GenBank/DDBJ databases">
        <title>Sequencing the genomes of 1000 actinobacteria strains.</title>
        <authorList>
            <person name="Klenk H.-P."/>
        </authorList>
    </citation>
    <scope>NUCLEOTIDE SEQUENCE [LARGE SCALE GENOMIC DNA]</scope>
    <source>
        <strain evidence="3 4">DSM 45772</strain>
    </source>
</reference>
<dbReference type="InterPro" id="IPR002543">
    <property type="entry name" value="FtsK_dom"/>
</dbReference>
<keyword evidence="4" id="KW-1185">Reference proteome</keyword>
<dbReference type="InterPro" id="IPR027417">
    <property type="entry name" value="P-loop_NTPase"/>
</dbReference>
<feature type="binding site" evidence="1">
    <location>
        <begin position="167"/>
        <end position="174"/>
    </location>
    <ligand>
        <name>ATP</name>
        <dbReference type="ChEBI" id="CHEBI:30616"/>
    </ligand>
</feature>
<dbReference type="GO" id="GO:0005524">
    <property type="term" value="F:ATP binding"/>
    <property type="evidence" value="ECO:0007669"/>
    <property type="project" value="UniProtKB-UniRule"/>
</dbReference>
<keyword evidence="1" id="KW-0547">Nucleotide-binding</keyword>
<evidence type="ECO:0000313" key="3">
    <source>
        <dbReference type="EMBL" id="NYD39168.1"/>
    </source>
</evidence>
<proteinExistence type="predicted"/>
<evidence type="ECO:0000256" key="1">
    <source>
        <dbReference type="PROSITE-ProRule" id="PRU00289"/>
    </source>
</evidence>
<dbReference type="Gene3D" id="3.40.50.300">
    <property type="entry name" value="P-loop containing nucleotide triphosphate hydrolases"/>
    <property type="match status" value="1"/>
</dbReference>
<dbReference type="SUPFAM" id="SSF52540">
    <property type="entry name" value="P-loop containing nucleoside triphosphate hydrolases"/>
    <property type="match status" value="1"/>
</dbReference>
<dbReference type="EMBL" id="JACCBN010000001">
    <property type="protein sequence ID" value="NYD39168.1"/>
    <property type="molecule type" value="Genomic_DNA"/>
</dbReference>
<name>A0A7Y9E103_9PSEU</name>
<evidence type="ECO:0000313" key="4">
    <source>
        <dbReference type="Proteomes" id="UP000535890"/>
    </source>
</evidence>
<dbReference type="Proteomes" id="UP000535890">
    <property type="component" value="Unassembled WGS sequence"/>
</dbReference>
<feature type="domain" description="FtsK" evidence="2">
    <location>
        <begin position="150"/>
        <end position="338"/>
    </location>
</feature>
<organism evidence="3 4">
    <name type="scientific">Actinomycetospora corticicola</name>
    <dbReference type="NCBI Taxonomy" id="663602"/>
    <lineage>
        <taxon>Bacteria</taxon>
        <taxon>Bacillati</taxon>
        <taxon>Actinomycetota</taxon>
        <taxon>Actinomycetes</taxon>
        <taxon>Pseudonocardiales</taxon>
        <taxon>Pseudonocardiaceae</taxon>
        <taxon>Actinomycetospora</taxon>
    </lineage>
</organism>
<dbReference type="AlphaFoldDB" id="A0A7Y9E103"/>
<keyword evidence="1" id="KW-0067">ATP-binding</keyword>
<dbReference type="GO" id="GO:0003677">
    <property type="term" value="F:DNA binding"/>
    <property type="evidence" value="ECO:0007669"/>
    <property type="project" value="InterPro"/>
</dbReference>
<protein>
    <submittedName>
        <fullName evidence="3">S-DNA-T family DNA segregation ATPase FtsK/SpoIIIE</fullName>
    </submittedName>
</protein>
<evidence type="ECO:0000259" key="2">
    <source>
        <dbReference type="PROSITE" id="PS50901"/>
    </source>
</evidence>